<keyword evidence="6" id="KW-0539">Nucleus</keyword>
<evidence type="ECO:0000256" key="2">
    <source>
        <dbReference type="ARBA" id="ARBA00014259"/>
    </source>
</evidence>
<dbReference type="InterPro" id="IPR038753">
    <property type="entry name" value="NFKBIL1"/>
</dbReference>
<evidence type="ECO:0000313" key="9">
    <source>
        <dbReference type="EMBL" id="KGB32242.1"/>
    </source>
</evidence>
<dbReference type="Gene3D" id="1.25.40.20">
    <property type="entry name" value="Ankyrin repeat-containing domain"/>
    <property type="match status" value="1"/>
</dbReference>
<evidence type="ECO:0000256" key="5">
    <source>
        <dbReference type="ARBA" id="ARBA00023043"/>
    </source>
</evidence>
<organism evidence="9">
    <name type="scientific">Schistosoma haematobium</name>
    <name type="common">Blood fluke</name>
    <dbReference type="NCBI Taxonomy" id="6185"/>
    <lineage>
        <taxon>Eukaryota</taxon>
        <taxon>Metazoa</taxon>
        <taxon>Spiralia</taxon>
        <taxon>Lophotrochozoa</taxon>
        <taxon>Platyhelminthes</taxon>
        <taxon>Trematoda</taxon>
        <taxon>Digenea</taxon>
        <taxon>Strigeidida</taxon>
        <taxon>Schistosomatoidea</taxon>
        <taxon>Schistosomatidae</taxon>
        <taxon>Schistosoma</taxon>
    </lineage>
</organism>
<dbReference type="SUPFAM" id="SSF48403">
    <property type="entry name" value="Ankyrin repeat"/>
    <property type="match status" value="1"/>
</dbReference>
<evidence type="ECO:0000256" key="7">
    <source>
        <dbReference type="ARBA" id="ARBA00030621"/>
    </source>
</evidence>
<keyword evidence="4" id="KW-0677">Repeat</keyword>
<dbReference type="InterPro" id="IPR036770">
    <property type="entry name" value="Ankyrin_rpt-contain_sf"/>
</dbReference>
<keyword evidence="5" id="KW-0040">ANK repeat</keyword>
<reference evidence="9" key="1">
    <citation type="journal article" date="2012" name="Nat. Genet.">
        <title>Whole-genome sequence of Schistosoma haematobium.</title>
        <authorList>
            <person name="Young N.D."/>
            <person name="Jex A.R."/>
            <person name="Li B."/>
            <person name="Liu S."/>
            <person name="Yang L."/>
            <person name="Xiong Z."/>
            <person name="Li Y."/>
            <person name="Cantacessi C."/>
            <person name="Hall R.S."/>
            <person name="Xu X."/>
            <person name="Chen F."/>
            <person name="Wu X."/>
            <person name="Zerlotini A."/>
            <person name="Oliveira G."/>
            <person name="Hofmann A."/>
            <person name="Zhang G."/>
            <person name="Fang X."/>
            <person name="Kang Y."/>
            <person name="Campbell B.E."/>
            <person name="Loukas A."/>
            <person name="Ranganathan S."/>
            <person name="Rollinson D."/>
            <person name="Rinaldi G."/>
            <person name="Brindley P.J."/>
            <person name="Yang H."/>
            <person name="Wang J."/>
            <person name="Wang J."/>
            <person name="Gasser R.B."/>
        </authorList>
    </citation>
    <scope>NUCLEOTIDE SEQUENCE [LARGE SCALE GENOMIC DNA]</scope>
</reference>
<name>A0A094ZER8_SCHHA</name>
<dbReference type="PANTHER" id="PTHR15263:SF1">
    <property type="entry name" value="NF-KAPPA-B INHIBITOR-LIKE PROTEIN 1"/>
    <property type="match status" value="1"/>
</dbReference>
<dbReference type="GO" id="GO:0043124">
    <property type="term" value="P:negative regulation of canonical NF-kappaB signal transduction"/>
    <property type="evidence" value="ECO:0007669"/>
    <property type="project" value="InterPro"/>
</dbReference>
<dbReference type="STRING" id="6185.A0A094ZER8"/>
<evidence type="ECO:0000256" key="3">
    <source>
        <dbReference type="ARBA" id="ARBA00022553"/>
    </source>
</evidence>
<proteinExistence type="predicted"/>
<accession>A0A094ZER8</accession>
<evidence type="ECO:0000256" key="4">
    <source>
        <dbReference type="ARBA" id="ARBA00022737"/>
    </source>
</evidence>
<comment type="subcellular location">
    <subcellularLocation>
        <location evidence="1">Nucleus</location>
    </subcellularLocation>
</comment>
<gene>
    <name evidence="9" type="ORF">MS3_00340</name>
</gene>
<dbReference type="EMBL" id="KL250496">
    <property type="protein sequence ID" value="KGB32242.1"/>
    <property type="molecule type" value="Genomic_DNA"/>
</dbReference>
<dbReference type="PANTHER" id="PTHR15263">
    <property type="entry name" value="I-KAPPA-B-LIKE PROTEIN IKBL"/>
    <property type="match status" value="1"/>
</dbReference>
<sequence>MQQVSGSNNVNNRNMYNCSNLETLFQNEEELKSIIMKLVRSGDISKLKMLFQLVSANDSSCTNQWCSSKLAEIKDNKQRNLIHIACKYGHKEMIVYLVHNLHLPVTKVDQSGNNPGHILLIHALKPIKGSYRKKRRRSSKCTIRNYIDCCELLKIVLHKHSNLLTISNKRGLKVIDLLQELWNYSSKTEREIGDNILKCILSDDNSNSNTWNIHNNNHTASSSSSSPSRLFKKTDYNDKMCSFLSDSDEANNSSNEWEDYFSGYSDKPYKSHLDSIREEFEYRNRTTGVPHKPPKCQQSEKKESKYSEFYGNFEAAEELSAARLLKHNSRQHFVENAYETYLKKWKQFLNSDQSTLLIYKDIPWPPFCTVNQINSLESTHIESILEFVQYSSQSLRQLQVDWHPDKFSGRFGTRFKSESVKINVMKRVVSISQLLNKATDYLRKKDEAK</sequence>
<dbReference type="AlphaFoldDB" id="A0A094ZER8"/>
<protein>
    <recommendedName>
        <fullName evidence="2">NF-kappa-B inhibitor-like protein 1</fullName>
    </recommendedName>
    <alternativeName>
        <fullName evidence="7">Inhibitor of kappa B-like protein</fullName>
    </alternativeName>
    <alternativeName>
        <fullName evidence="8">Nuclear factor of kappa light polypeptide gene enhancer in B-cells inhibitor-like 1</fullName>
    </alternativeName>
</protein>
<evidence type="ECO:0000256" key="6">
    <source>
        <dbReference type="ARBA" id="ARBA00023242"/>
    </source>
</evidence>
<evidence type="ECO:0000256" key="1">
    <source>
        <dbReference type="ARBA" id="ARBA00004123"/>
    </source>
</evidence>
<evidence type="ECO:0000256" key="8">
    <source>
        <dbReference type="ARBA" id="ARBA00030802"/>
    </source>
</evidence>
<dbReference type="GO" id="GO:0005634">
    <property type="term" value="C:nucleus"/>
    <property type="evidence" value="ECO:0007669"/>
    <property type="project" value="UniProtKB-SubCell"/>
</dbReference>
<keyword evidence="3" id="KW-0597">Phosphoprotein</keyword>